<dbReference type="InterPro" id="IPR042208">
    <property type="entry name" value="D-ser_dehydrat-like_sf"/>
</dbReference>
<evidence type="ECO:0000313" key="5">
    <source>
        <dbReference type="Proteomes" id="UP001596378"/>
    </source>
</evidence>
<feature type="domain" description="D-serine dehydratase-like" evidence="3">
    <location>
        <begin position="255"/>
        <end position="348"/>
    </location>
</feature>
<dbReference type="EMBL" id="JBHTAI010000035">
    <property type="protein sequence ID" value="MFC7153458.1"/>
    <property type="molecule type" value="Genomic_DNA"/>
</dbReference>
<keyword evidence="5" id="KW-1185">Reference proteome</keyword>
<dbReference type="Pfam" id="PF14031">
    <property type="entry name" value="D-ser_dehydrat"/>
    <property type="match status" value="1"/>
</dbReference>
<dbReference type="EC" id="5.1.1.1" evidence="4"/>
<gene>
    <name evidence="4" type="ORF">ACFQMJ_33450</name>
</gene>
<sequence length="365" mass="38293">MSALAELPTPAVYVDLDILEGNIAAMAERLKARGLFHRPHLKSHKSVAVARRQLAAGAIGVTAAKLSEAEVFVSAGIPNLLLAYPIVGADKLDRFKALHAKTDMLVTADSLTAAEGLSAVGVATGKPVSVLIEIDGGLHRSGLQPGGDALRFALEARELPGLKIRGLMGYFGNVYKHAHGPDMARAVREEAATMAATARLFRENGVAADIVSTGSTPAGMYAEALEGVTEVRAGNYVFFDASGVGIGMAAESECALRVVATVVSVPVPGRATIDAGTKTLTSDRAHRRDGFGIAVGLPEVTIAGLNEEHGFLQFDPARIRLRVGDRVELIPNHACVLPNLLDRIAGVRSGEVVEWLIVDARGCST</sequence>
<comment type="caution">
    <text evidence="4">The sequence shown here is derived from an EMBL/GenBank/DDBJ whole genome shotgun (WGS) entry which is preliminary data.</text>
</comment>
<dbReference type="SMART" id="SM01119">
    <property type="entry name" value="D-ser_dehydrat"/>
    <property type="match status" value="1"/>
</dbReference>
<dbReference type="InterPro" id="IPR001608">
    <property type="entry name" value="Ala_racemase_N"/>
</dbReference>
<comment type="similarity">
    <text evidence="1">Belongs to the DSD1 family.</text>
</comment>
<dbReference type="Gene3D" id="3.20.20.10">
    <property type="entry name" value="Alanine racemase"/>
    <property type="match status" value="1"/>
</dbReference>
<keyword evidence="4" id="KW-0413">Isomerase</keyword>
<keyword evidence="2" id="KW-0456">Lyase</keyword>
<dbReference type="SUPFAM" id="SSF51419">
    <property type="entry name" value="PLP-binding barrel"/>
    <property type="match status" value="1"/>
</dbReference>
<dbReference type="PANTHER" id="PTHR28004:SF2">
    <property type="entry name" value="D-SERINE DEHYDRATASE"/>
    <property type="match status" value="1"/>
</dbReference>
<dbReference type="Proteomes" id="UP001596378">
    <property type="component" value="Unassembled WGS sequence"/>
</dbReference>
<name>A0ABW2FJW5_9BACL</name>
<evidence type="ECO:0000256" key="1">
    <source>
        <dbReference type="ARBA" id="ARBA00005323"/>
    </source>
</evidence>
<dbReference type="Pfam" id="PF01168">
    <property type="entry name" value="Ala_racemase_N"/>
    <property type="match status" value="1"/>
</dbReference>
<evidence type="ECO:0000313" key="4">
    <source>
        <dbReference type="EMBL" id="MFC7153458.1"/>
    </source>
</evidence>
<dbReference type="RefSeq" id="WP_378051972.1">
    <property type="nucleotide sequence ID" value="NZ_JBHMDN010000040.1"/>
</dbReference>
<dbReference type="Gene3D" id="2.40.37.20">
    <property type="entry name" value="D-serine dehydratase-like domain"/>
    <property type="match status" value="1"/>
</dbReference>
<proteinExistence type="inferred from homology"/>
<dbReference type="InterPro" id="IPR051466">
    <property type="entry name" value="D-amino_acid_metab_enzyme"/>
</dbReference>
<evidence type="ECO:0000259" key="3">
    <source>
        <dbReference type="SMART" id="SM01119"/>
    </source>
</evidence>
<accession>A0ABW2FJW5</accession>
<organism evidence="4 5">
    <name type="scientific">Cohnella cellulosilytica</name>
    <dbReference type="NCBI Taxonomy" id="986710"/>
    <lineage>
        <taxon>Bacteria</taxon>
        <taxon>Bacillati</taxon>
        <taxon>Bacillota</taxon>
        <taxon>Bacilli</taxon>
        <taxon>Bacillales</taxon>
        <taxon>Paenibacillaceae</taxon>
        <taxon>Cohnella</taxon>
    </lineage>
</organism>
<dbReference type="InterPro" id="IPR029066">
    <property type="entry name" value="PLP-binding_barrel"/>
</dbReference>
<dbReference type="PANTHER" id="PTHR28004">
    <property type="entry name" value="ZGC:162816-RELATED"/>
    <property type="match status" value="1"/>
</dbReference>
<dbReference type="GO" id="GO:0008784">
    <property type="term" value="F:alanine racemase activity"/>
    <property type="evidence" value="ECO:0007669"/>
    <property type="project" value="UniProtKB-EC"/>
</dbReference>
<dbReference type="InterPro" id="IPR026956">
    <property type="entry name" value="D-ser_dehydrat-like_dom"/>
</dbReference>
<protein>
    <submittedName>
        <fullName evidence="4">Alanine racemase</fullName>
        <ecNumber evidence="4">5.1.1.1</ecNumber>
    </submittedName>
</protein>
<evidence type="ECO:0000256" key="2">
    <source>
        <dbReference type="ARBA" id="ARBA00023239"/>
    </source>
</evidence>
<reference evidence="5" key="1">
    <citation type="journal article" date="2019" name="Int. J. Syst. Evol. Microbiol.">
        <title>The Global Catalogue of Microorganisms (GCM) 10K type strain sequencing project: providing services to taxonomists for standard genome sequencing and annotation.</title>
        <authorList>
            <consortium name="The Broad Institute Genomics Platform"/>
            <consortium name="The Broad Institute Genome Sequencing Center for Infectious Disease"/>
            <person name="Wu L."/>
            <person name="Ma J."/>
        </authorList>
    </citation>
    <scope>NUCLEOTIDE SEQUENCE [LARGE SCALE GENOMIC DNA]</scope>
    <source>
        <strain evidence="5">KCTC 12907</strain>
    </source>
</reference>